<reference evidence="2" key="1">
    <citation type="submission" date="2018-01" db="EMBL/GenBank/DDBJ databases">
        <title>An insight into the sialome of Amazonian anophelines.</title>
        <authorList>
            <person name="Ribeiro J.M."/>
            <person name="Scarpassa V."/>
            <person name="Calvo E."/>
        </authorList>
    </citation>
    <scope>NUCLEOTIDE SEQUENCE</scope>
    <source>
        <tissue evidence="2">Salivary glands</tissue>
    </source>
</reference>
<protein>
    <submittedName>
        <fullName evidence="2">Putative secreted protein</fullName>
    </submittedName>
</protein>
<dbReference type="EMBL" id="GGFJ01012491">
    <property type="protein sequence ID" value="MBW61632.1"/>
    <property type="molecule type" value="Transcribed_RNA"/>
</dbReference>
<evidence type="ECO:0000256" key="1">
    <source>
        <dbReference type="SAM" id="SignalP"/>
    </source>
</evidence>
<feature type="signal peptide" evidence="1">
    <location>
        <begin position="1"/>
        <end position="23"/>
    </location>
</feature>
<keyword evidence="1" id="KW-0732">Signal</keyword>
<evidence type="ECO:0000313" key="2">
    <source>
        <dbReference type="EMBL" id="MBW61632.1"/>
    </source>
</evidence>
<feature type="chain" id="PRO_5014941231" evidence="1">
    <location>
        <begin position="24"/>
        <end position="102"/>
    </location>
</feature>
<organism evidence="2">
    <name type="scientific">Anopheles marajoara</name>
    <dbReference type="NCBI Taxonomy" id="58244"/>
    <lineage>
        <taxon>Eukaryota</taxon>
        <taxon>Metazoa</taxon>
        <taxon>Ecdysozoa</taxon>
        <taxon>Arthropoda</taxon>
        <taxon>Hexapoda</taxon>
        <taxon>Insecta</taxon>
        <taxon>Pterygota</taxon>
        <taxon>Neoptera</taxon>
        <taxon>Endopterygota</taxon>
        <taxon>Diptera</taxon>
        <taxon>Nematocera</taxon>
        <taxon>Culicoidea</taxon>
        <taxon>Culicidae</taxon>
        <taxon>Anophelinae</taxon>
        <taxon>Anopheles</taxon>
    </lineage>
</organism>
<name>A0A2M4C8G1_9DIPT</name>
<dbReference type="AlphaFoldDB" id="A0A2M4C8G1"/>
<accession>A0A2M4C8G1</accession>
<sequence>MLTLFTTIALLTETLHTMGMASGHETHHVRRHRVDYLRIEHDPILALTVDTKVRQTLGANHFIDLQLRGILDLLEVFLDQPTNLFRRVISTVLTVLNRKQNV</sequence>
<proteinExistence type="predicted"/>